<dbReference type="EMBL" id="PYEP01000001">
    <property type="protein sequence ID" value="PSN09223.1"/>
    <property type="molecule type" value="Genomic_DNA"/>
</dbReference>
<comment type="caution">
    <text evidence="2">The sequence shown here is derived from an EMBL/GenBank/DDBJ whole genome shotgun (WGS) entry which is preliminary data.</text>
</comment>
<dbReference type="InterPro" id="IPR002818">
    <property type="entry name" value="DJ-1/PfpI"/>
</dbReference>
<name>A0A2P8VNT2_9ENTR</name>
<accession>A0A2P8VNT2</accession>
<dbReference type="CDD" id="cd03135">
    <property type="entry name" value="GATase1_DJ-1"/>
    <property type="match status" value="1"/>
</dbReference>
<dbReference type="GO" id="GO:0005737">
    <property type="term" value="C:cytoplasm"/>
    <property type="evidence" value="ECO:0007669"/>
    <property type="project" value="TreeGrafter"/>
</dbReference>
<gene>
    <name evidence="2" type="ORF">C7G83_00245</name>
</gene>
<dbReference type="RefSeq" id="WP_106875815.1">
    <property type="nucleotide sequence ID" value="NZ_JAXCWX010000002.1"/>
</dbReference>
<sequence>MKRVAVLLAPGFEEGEAIVTIDILRRLNIEVETLSCVATRAVESYHAIPMVADSTLKEAFDATYDAVVLPGGPAGSVFLAQSAEVIDFVRRHDELGKLICPICSAAARVLGGNGLLKGRRYVCSGDLWQGVSDGQYVDRSVVEDGNLISGKGLGRVFDFAFTVAARLLGDSFPAEDHADHIYYPWQDRAEAQ</sequence>
<dbReference type="InterPro" id="IPR050325">
    <property type="entry name" value="Prot/Nucl_acid_deglycase"/>
</dbReference>
<protein>
    <submittedName>
        <fullName evidence="2">DJ-1 family protein</fullName>
    </submittedName>
</protein>
<dbReference type="AlphaFoldDB" id="A0A2P8VNT2"/>
<organism evidence="2 3">
    <name type="scientific">Siccibacter turicensis</name>
    <dbReference type="NCBI Taxonomy" id="357233"/>
    <lineage>
        <taxon>Bacteria</taxon>
        <taxon>Pseudomonadati</taxon>
        <taxon>Pseudomonadota</taxon>
        <taxon>Gammaproteobacteria</taxon>
        <taxon>Enterobacterales</taxon>
        <taxon>Enterobacteriaceae</taxon>
        <taxon>Siccibacter</taxon>
    </lineage>
</organism>
<dbReference type="STRING" id="1388748.GCA_000463155_01865"/>
<dbReference type="OrthoDB" id="9792284at2"/>
<dbReference type="InterPro" id="IPR029062">
    <property type="entry name" value="Class_I_gatase-like"/>
</dbReference>
<feature type="domain" description="DJ-1/PfpI" evidence="1">
    <location>
        <begin position="2"/>
        <end position="164"/>
    </location>
</feature>
<dbReference type="Pfam" id="PF01965">
    <property type="entry name" value="DJ-1_PfpI"/>
    <property type="match status" value="1"/>
</dbReference>
<reference evidence="2 3" key="1">
    <citation type="submission" date="2018-03" db="EMBL/GenBank/DDBJ databases">
        <title>Draft genome sequence of the first documented clinical Siccibacter turicensis isolate in Austria.</title>
        <authorList>
            <person name="Lepuschitz S."/>
            <person name="Pekard-Amenitsch S."/>
            <person name="Haunold R."/>
            <person name="Schill S."/>
            <person name="Mach R."/>
            <person name="Allerberger F."/>
            <person name="Ruppitsch W."/>
            <person name="Forsythe S.J."/>
        </authorList>
    </citation>
    <scope>NUCLEOTIDE SEQUENCE [LARGE SCALE GENOMIC DNA]</scope>
    <source>
        <strain evidence="2 3">6100069499-17</strain>
    </source>
</reference>
<dbReference type="PANTHER" id="PTHR48094">
    <property type="entry name" value="PROTEIN/NUCLEIC ACID DEGLYCASE DJ-1-RELATED"/>
    <property type="match status" value="1"/>
</dbReference>
<keyword evidence="3" id="KW-1185">Reference proteome</keyword>
<evidence type="ECO:0000313" key="2">
    <source>
        <dbReference type="EMBL" id="PSN09223.1"/>
    </source>
</evidence>
<evidence type="ECO:0000313" key="3">
    <source>
        <dbReference type="Proteomes" id="UP000240212"/>
    </source>
</evidence>
<proteinExistence type="predicted"/>
<evidence type="ECO:0000259" key="1">
    <source>
        <dbReference type="Pfam" id="PF01965"/>
    </source>
</evidence>
<dbReference type="PANTHER" id="PTHR48094:SF12">
    <property type="entry name" value="PARKINSON DISEASE PROTEIN 7 HOMOLOG"/>
    <property type="match status" value="1"/>
</dbReference>
<dbReference type="Proteomes" id="UP000240212">
    <property type="component" value="Unassembled WGS sequence"/>
</dbReference>
<dbReference type="Gene3D" id="3.40.50.880">
    <property type="match status" value="1"/>
</dbReference>
<dbReference type="SUPFAM" id="SSF52317">
    <property type="entry name" value="Class I glutamine amidotransferase-like"/>
    <property type="match status" value="1"/>
</dbReference>
<dbReference type="FunFam" id="3.40.50.880:FF:000048">
    <property type="entry name" value="DJ-1 family protein"/>
    <property type="match status" value="1"/>
</dbReference>